<proteinExistence type="predicted"/>
<dbReference type="Pfam" id="PF25948">
    <property type="entry name" value="DUF7986"/>
    <property type="match status" value="1"/>
</dbReference>
<sequence>MVGSPPVSLRRLLSPVVALLRTRQPLAGPASPSAPPPMPRSEVLARYRRLRQISKQQHEAVLDIIAPDILLSWARRLGMTEGQTVVLENENELTLPEDLAIYLPRPGRSHPLARYARLAQFAPGTDEAVVLGAMQRARFSLWRLERRHPTTGLILRDLLRDEETWLVDEAMERNARPGLEMAARLLQPESFAMTARIIVPILPDLMTLPELMEEVFNRAPGLR</sequence>
<protein>
    <submittedName>
        <fullName evidence="1">Uncharacterized protein</fullName>
    </submittedName>
</protein>
<dbReference type="EMBL" id="JAUTWS010000389">
    <property type="protein sequence ID" value="MDO9714606.1"/>
    <property type="molecule type" value="Genomic_DNA"/>
</dbReference>
<reference evidence="1 2" key="1">
    <citation type="submission" date="2023-08" db="EMBL/GenBank/DDBJ databases">
        <title>The draft genome sequence of Paracraurococcus sp. LOR1-02.</title>
        <authorList>
            <person name="Kingkaew E."/>
            <person name="Tanasupawat S."/>
        </authorList>
    </citation>
    <scope>NUCLEOTIDE SEQUENCE [LARGE SCALE GENOMIC DNA]</scope>
    <source>
        <strain evidence="1 2">LOR1-02</strain>
    </source>
</reference>
<dbReference type="RefSeq" id="WP_305109426.1">
    <property type="nucleotide sequence ID" value="NZ_JAUTWS010000389.1"/>
</dbReference>
<evidence type="ECO:0000313" key="1">
    <source>
        <dbReference type="EMBL" id="MDO9714606.1"/>
    </source>
</evidence>
<gene>
    <name evidence="1" type="ORF">Q7A36_40410</name>
</gene>
<organism evidence="1 2">
    <name type="scientific">Paracraurococcus lichenis</name>
    <dbReference type="NCBI Taxonomy" id="3064888"/>
    <lineage>
        <taxon>Bacteria</taxon>
        <taxon>Pseudomonadati</taxon>
        <taxon>Pseudomonadota</taxon>
        <taxon>Alphaproteobacteria</taxon>
        <taxon>Acetobacterales</taxon>
        <taxon>Roseomonadaceae</taxon>
        <taxon>Paracraurococcus</taxon>
    </lineage>
</organism>
<dbReference type="Proteomes" id="UP001243009">
    <property type="component" value="Unassembled WGS sequence"/>
</dbReference>
<feature type="non-terminal residue" evidence="1">
    <location>
        <position position="223"/>
    </location>
</feature>
<comment type="caution">
    <text evidence="1">The sequence shown here is derived from an EMBL/GenBank/DDBJ whole genome shotgun (WGS) entry which is preliminary data.</text>
</comment>
<keyword evidence="2" id="KW-1185">Reference proteome</keyword>
<accession>A0ABT9EEF4</accession>
<name>A0ABT9EEF4_9PROT</name>
<evidence type="ECO:0000313" key="2">
    <source>
        <dbReference type="Proteomes" id="UP001243009"/>
    </source>
</evidence>
<dbReference type="InterPro" id="IPR058292">
    <property type="entry name" value="DUF7986"/>
</dbReference>